<evidence type="ECO:0008006" key="3">
    <source>
        <dbReference type="Google" id="ProtNLM"/>
    </source>
</evidence>
<dbReference type="InterPro" id="IPR011990">
    <property type="entry name" value="TPR-like_helical_dom_sf"/>
</dbReference>
<proteinExistence type="predicted"/>
<dbReference type="RefSeq" id="WP_157185485.1">
    <property type="nucleotide sequence ID" value="NZ_JACHIT010000002.1"/>
</dbReference>
<comment type="caution">
    <text evidence="1">The sequence shown here is derived from an EMBL/GenBank/DDBJ whole genome shotgun (WGS) entry which is preliminary data.</text>
</comment>
<dbReference type="AlphaFoldDB" id="A0A7W9PIQ5"/>
<protein>
    <recommendedName>
        <fullName evidence="3">Tetratricopeptide repeat protein</fullName>
    </recommendedName>
</protein>
<dbReference type="InterPro" id="IPR011717">
    <property type="entry name" value="TPR-4"/>
</dbReference>
<dbReference type="Gene3D" id="1.25.40.10">
    <property type="entry name" value="Tetratricopeptide repeat domain"/>
    <property type="match status" value="1"/>
</dbReference>
<dbReference type="Pfam" id="PF07721">
    <property type="entry name" value="TPR_4"/>
    <property type="match status" value="3"/>
</dbReference>
<keyword evidence="2" id="KW-1185">Reference proteome</keyword>
<gene>
    <name evidence="1" type="ORF">BJY24_005826</name>
</gene>
<evidence type="ECO:0000313" key="2">
    <source>
        <dbReference type="Proteomes" id="UP000540412"/>
    </source>
</evidence>
<dbReference type="Proteomes" id="UP000540412">
    <property type="component" value="Unassembled WGS sequence"/>
</dbReference>
<accession>A0A7W9PIQ5</accession>
<organism evidence="1 2">
    <name type="scientific">Nocardia transvalensis</name>
    <dbReference type="NCBI Taxonomy" id="37333"/>
    <lineage>
        <taxon>Bacteria</taxon>
        <taxon>Bacillati</taxon>
        <taxon>Actinomycetota</taxon>
        <taxon>Actinomycetes</taxon>
        <taxon>Mycobacteriales</taxon>
        <taxon>Nocardiaceae</taxon>
        <taxon>Nocardia</taxon>
    </lineage>
</organism>
<dbReference type="GO" id="GO:0042802">
    <property type="term" value="F:identical protein binding"/>
    <property type="evidence" value="ECO:0007669"/>
    <property type="project" value="InterPro"/>
</dbReference>
<sequence length="273" mass="28866">MSGPSFRHTNGRELPLAERYAGAEPISVDGTTVHPMYSEPLGADPAVVTLTLHAAAPPAGLLGLGIGLSVLSGHVALRGRRLRGVDVWTDAMSGGVDLEVCAAGPDASFTLTPVWMDAAGVTESWTGNYGVRIERTASGQPLLYCSSGIGPADFTELVVEVGTAPAPTDQSRYRSALYDLGVAMHGRGEVDEACALWTQAAGFGHAGAAYDLGVVRYRRGEFTEAERWWRAAADHGDIRAMAGLAEILDRRGDSTEAQMWRAYASGRAQPVPK</sequence>
<evidence type="ECO:0000313" key="1">
    <source>
        <dbReference type="EMBL" id="MBB5916914.1"/>
    </source>
</evidence>
<dbReference type="SUPFAM" id="SSF81901">
    <property type="entry name" value="HCP-like"/>
    <property type="match status" value="1"/>
</dbReference>
<reference evidence="1 2" key="1">
    <citation type="submission" date="2020-08" db="EMBL/GenBank/DDBJ databases">
        <title>Sequencing the genomes of 1000 actinobacteria strains.</title>
        <authorList>
            <person name="Klenk H.-P."/>
        </authorList>
    </citation>
    <scope>NUCLEOTIDE SEQUENCE [LARGE SCALE GENOMIC DNA]</scope>
    <source>
        <strain evidence="1 2">DSM 43582</strain>
    </source>
</reference>
<name>A0A7W9PIQ5_9NOCA</name>
<dbReference type="EMBL" id="JACHIT010000002">
    <property type="protein sequence ID" value="MBB5916914.1"/>
    <property type="molecule type" value="Genomic_DNA"/>
</dbReference>